<dbReference type="GO" id="GO:0046168">
    <property type="term" value="P:glycerol-3-phosphate catabolic process"/>
    <property type="evidence" value="ECO:0007669"/>
    <property type="project" value="InterPro"/>
</dbReference>
<keyword evidence="4" id="KW-0443">Lipid metabolism</keyword>
<dbReference type="SUPFAM" id="SSF51735">
    <property type="entry name" value="NAD(P)-binding Rossmann-fold domains"/>
    <property type="match status" value="1"/>
</dbReference>
<evidence type="ECO:0000256" key="7">
    <source>
        <dbReference type="PIRSR" id="PIRSR000114-1"/>
    </source>
</evidence>
<dbReference type="PANTHER" id="PTHR11728:SF1">
    <property type="entry name" value="GLYCEROL-3-PHOSPHATE DEHYDROGENASE [NAD(+)] 2, CHLOROPLASTIC"/>
    <property type="match status" value="1"/>
</dbReference>
<keyword evidence="3" id="KW-0560">Oxidoreductase</keyword>
<evidence type="ECO:0000259" key="10">
    <source>
        <dbReference type="Pfam" id="PF01210"/>
    </source>
</evidence>
<organism evidence="12 13">
    <name type="scientific">Candidatus Jorgensenbacteria bacterium RIFCSPLOWO2_01_FULL_45_25b</name>
    <dbReference type="NCBI Taxonomy" id="1798471"/>
    <lineage>
        <taxon>Bacteria</taxon>
        <taxon>Candidatus Joergenseniibacteriota</taxon>
    </lineage>
</organism>
<feature type="domain" description="Glycerol-3-phosphate dehydrogenase NAD-dependent N-terminal" evidence="10">
    <location>
        <begin position="42"/>
        <end position="136"/>
    </location>
</feature>
<evidence type="ECO:0000256" key="8">
    <source>
        <dbReference type="PIRSR" id="PIRSR000114-2"/>
    </source>
</evidence>
<dbReference type="Pfam" id="PF07479">
    <property type="entry name" value="NAD_Gly3P_dh_C"/>
    <property type="match status" value="1"/>
</dbReference>
<dbReference type="Pfam" id="PF01210">
    <property type="entry name" value="NAD_Gly3P_dh_N"/>
    <property type="match status" value="1"/>
</dbReference>
<comment type="similarity">
    <text evidence="1">Belongs to the NAD-dependent glycerol-3-phosphate dehydrogenase family.</text>
</comment>
<dbReference type="InterPro" id="IPR006109">
    <property type="entry name" value="G3P_DH_NAD-dep_C"/>
</dbReference>
<sequence length="302" mass="33049">MKIAIIGFGRFGKALANILEAKKETHEICVWDIAETGDRRQVKKCEEALLGAEIVLIAVPSTFFGESLKNLSCVPKNAMIASCTKGFDGKTNKLPIEILKQAFPKNPLGVLSGPMLSEELGEGLPTKATFASTSKKDAEKVIRMFKGTNLALEYSKDIKSVSLLGILKNVYALGTGLSDGLSLGSNFRSCVALRAVKEMKEILSETGGKKESFMTYAGLSDFLTTAYSPKSRNYQYGRAWGEGKKAGDNLAEGAYLELVEGVDNIARIKKYTRRASEKPLFRAIENIFMKNKEPKKELLKAV</sequence>
<feature type="binding site" evidence="8">
    <location>
        <begin position="232"/>
        <end position="233"/>
    </location>
    <ligand>
        <name>substrate</name>
    </ligand>
</feature>
<feature type="domain" description="Glycerol-3-phosphate dehydrogenase NAD-dependent C-terminal" evidence="11">
    <location>
        <begin position="157"/>
        <end position="296"/>
    </location>
</feature>
<evidence type="ECO:0000256" key="6">
    <source>
        <dbReference type="ARBA" id="ARBA00023264"/>
    </source>
</evidence>
<dbReference type="InterPro" id="IPR011128">
    <property type="entry name" value="G3P_DH_NAD-dep_N"/>
</dbReference>
<dbReference type="STRING" id="1798471.A3A21_02195"/>
<evidence type="ECO:0008006" key="14">
    <source>
        <dbReference type="Google" id="ProtNLM"/>
    </source>
</evidence>
<dbReference type="InterPro" id="IPR036291">
    <property type="entry name" value="NAD(P)-bd_dom_sf"/>
</dbReference>
<dbReference type="GO" id="GO:0008654">
    <property type="term" value="P:phospholipid biosynthetic process"/>
    <property type="evidence" value="ECO:0007669"/>
    <property type="project" value="UniProtKB-KW"/>
</dbReference>
<comment type="caution">
    <text evidence="12">The sequence shown here is derived from an EMBL/GenBank/DDBJ whole genome shotgun (WGS) entry which is preliminary data.</text>
</comment>
<dbReference type="AlphaFoldDB" id="A0A1F6BX84"/>
<dbReference type="GO" id="GO:0005975">
    <property type="term" value="P:carbohydrate metabolic process"/>
    <property type="evidence" value="ECO:0007669"/>
    <property type="project" value="InterPro"/>
</dbReference>
<dbReference type="Gene3D" id="1.10.1040.10">
    <property type="entry name" value="N-(1-d-carboxylethyl)-l-norvaline Dehydrogenase, domain 2"/>
    <property type="match status" value="1"/>
</dbReference>
<dbReference type="EMBL" id="MFKK01000012">
    <property type="protein sequence ID" value="OGG41565.1"/>
    <property type="molecule type" value="Genomic_DNA"/>
</dbReference>
<evidence type="ECO:0000256" key="2">
    <source>
        <dbReference type="ARBA" id="ARBA00022516"/>
    </source>
</evidence>
<dbReference type="PROSITE" id="PS00957">
    <property type="entry name" value="NAD_G3PDH"/>
    <property type="match status" value="1"/>
</dbReference>
<protein>
    <recommendedName>
        <fullName evidence="14">Glycerol-3-phosphate dehydrogenase (NAD(P)(+))</fullName>
    </recommendedName>
</protein>
<evidence type="ECO:0000256" key="4">
    <source>
        <dbReference type="ARBA" id="ARBA00023098"/>
    </source>
</evidence>
<feature type="active site" description="Proton acceptor" evidence="7">
    <location>
        <position position="168"/>
    </location>
</feature>
<proteinExistence type="inferred from homology"/>
<dbReference type="InterPro" id="IPR008927">
    <property type="entry name" value="6-PGluconate_DH-like_C_sf"/>
</dbReference>
<dbReference type="GO" id="GO:0005829">
    <property type="term" value="C:cytosol"/>
    <property type="evidence" value="ECO:0007669"/>
    <property type="project" value="TreeGrafter"/>
</dbReference>
<keyword evidence="9" id="KW-0520">NAD</keyword>
<dbReference type="InterPro" id="IPR013328">
    <property type="entry name" value="6PGD_dom2"/>
</dbReference>
<feature type="binding site" evidence="8">
    <location>
        <position position="85"/>
    </location>
    <ligand>
        <name>substrate</name>
    </ligand>
</feature>
<dbReference type="GO" id="GO:0051287">
    <property type="term" value="F:NAD binding"/>
    <property type="evidence" value="ECO:0007669"/>
    <property type="project" value="InterPro"/>
</dbReference>
<dbReference type="Gene3D" id="3.40.50.720">
    <property type="entry name" value="NAD(P)-binding Rossmann-like Domain"/>
    <property type="match status" value="1"/>
</dbReference>
<evidence type="ECO:0000256" key="1">
    <source>
        <dbReference type="ARBA" id="ARBA00011009"/>
    </source>
</evidence>
<evidence type="ECO:0000256" key="5">
    <source>
        <dbReference type="ARBA" id="ARBA00023209"/>
    </source>
</evidence>
<feature type="binding site" evidence="9">
    <location>
        <position position="232"/>
    </location>
    <ligand>
        <name>NAD(+)</name>
        <dbReference type="ChEBI" id="CHEBI:57540"/>
    </ligand>
</feature>
<gene>
    <name evidence="12" type="ORF">A3A21_02195</name>
</gene>
<keyword evidence="2" id="KW-0444">Lipid biosynthesis</keyword>
<evidence type="ECO:0000259" key="11">
    <source>
        <dbReference type="Pfam" id="PF07479"/>
    </source>
</evidence>
<evidence type="ECO:0000313" key="12">
    <source>
        <dbReference type="EMBL" id="OGG41565.1"/>
    </source>
</evidence>
<dbReference type="GO" id="GO:0016616">
    <property type="term" value="F:oxidoreductase activity, acting on the CH-OH group of donors, NAD or NADP as acceptor"/>
    <property type="evidence" value="ECO:0007669"/>
    <property type="project" value="InterPro"/>
</dbReference>
<keyword evidence="5" id="KW-0594">Phospholipid biosynthesis</keyword>
<name>A0A1F6BX84_9BACT</name>
<dbReference type="InterPro" id="IPR006168">
    <property type="entry name" value="G3P_DH_NAD-dep"/>
</dbReference>
<reference evidence="12 13" key="1">
    <citation type="journal article" date="2016" name="Nat. Commun.">
        <title>Thousands of microbial genomes shed light on interconnected biogeochemical processes in an aquifer system.</title>
        <authorList>
            <person name="Anantharaman K."/>
            <person name="Brown C.T."/>
            <person name="Hug L.A."/>
            <person name="Sharon I."/>
            <person name="Castelle C.J."/>
            <person name="Probst A.J."/>
            <person name="Thomas B.C."/>
            <person name="Singh A."/>
            <person name="Wilkins M.J."/>
            <person name="Karaoz U."/>
            <person name="Brodie E.L."/>
            <person name="Williams K.H."/>
            <person name="Hubbard S.S."/>
            <person name="Banfield J.F."/>
        </authorList>
    </citation>
    <scope>NUCLEOTIDE SEQUENCE [LARGE SCALE GENOMIC DNA]</scope>
</reference>
<evidence type="ECO:0000313" key="13">
    <source>
        <dbReference type="Proteomes" id="UP000176996"/>
    </source>
</evidence>
<keyword evidence="6" id="KW-1208">Phospholipid metabolism</keyword>
<accession>A0A1F6BX84</accession>
<dbReference type="Proteomes" id="UP000176996">
    <property type="component" value="Unassembled WGS sequence"/>
</dbReference>
<evidence type="ECO:0000256" key="9">
    <source>
        <dbReference type="PIRSR" id="PIRSR000114-3"/>
    </source>
</evidence>
<dbReference type="PIRSF" id="PIRSF000114">
    <property type="entry name" value="Glycerol-3-P_dh"/>
    <property type="match status" value="1"/>
</dbReference>
<feature type="binding site" evidence="9">
    <location>
        <begin position="7"/>
        <end position="12"/>
    </location>
    <ligand>
        <name>NAD(+)</name>
        <dbReference type="ChEBI" id="CHEBI:57540"/>
    </ligand>
</feature>
<evidence type="ECO:0000256" key="3">
    <source>
        <dbReference type="ARBA" id="ARBA00023002"/>
    </source>
</evidence>
<dbReference type="SUPFAM" id="SSF48179">
    <property type="entry name" value="6-phosphogluconate dehydrogenase C-terminal domain-like"/>
    <property type="match status" value="1"/>
</dbReference>
<dbReference type="PANTHER" id="PTHR11728">
    <property type="entry name" value="GLYCEROL-3-PHOSPHATE DEHYDROGENASE"/>
    <property type="match status" value="1"/>
</dbReference>
<feature type="binding site" evidence="9">
    <location>
        <position position="63"/>
    </location>
    <ligand>
        <name>NAD(+)</name>
        <dbReference type="ChEBI" id="CHEBI:57540"/>
    </ligand>
</feature>